<feature type="compositionally biased region" description="Polar residues" evidence="3">
    <location>
        <begin position="462"/>
        <end position="473"/>
    </location>
</feature>
<dbReference type="GO" id="GO:0031054">
    <property type="term" value="P:pre-miRNA processing"/>
    <property type="evidence" value="ECO:0007669"/>
    <property type="project" value="TreeGrafter"/>
</dbReference>
<dbReference type="EMBL" id="KQ474073">
    <property type="protein sequence ID" value="KPV77900.1"/>
    <property type="molecule type" value="Genomic_DNA"/>
</dbReference>
<sequence>MPTAHCSSCSTTSPTPASAPPTVKKPQARRPAPLKDFASNRPRSFSVCPPPSPSAFDEDALDRPASTAPGRRSVASTPGPDDSVDTSFQSIEFVVEPPSSAASSSRSRTPSPAGRRQSAAIPIRPPTYFAPSASAGKCFQEQIQPLVYFDVQHPSTFGHFSNPYLVAEPTSRFPAVAVAPQHVYSPSIPYYEVYPEVQYPYITSPPSPMGGTCPVDPSFSLVQPSSPFAPHPPAFQSHIYEPASFQSAWPIPNQYLDTASPPFVSPPASPGLSNDGATASSTHEQAKPSLTAIESTTGTVYPLVPTAEYPVPPTVRGLLARGDHFFSSGTCKFFDVLKGYGFIIDDHKDLAADVFVHYTGIDVLRGFRCLTENERVEYVLTNHSAGGYQALRVIGEFGAPLKGLSDEGNAKAVCRTPIQRQSTPVAGAPNALVEPATVRKPVPLAPQQQANWKPPHMRTPQPRKNASSQSPRSYSRLAFAPRAA</sequence>
<dbReference type="InterPro" id="IPR002059">
    <property type="entry name" value="CSP_DNA-bd"/>
</dbReference>
<dbReference type="STRING" id="578459.A0A194SBS4"/>
<keyword evidence="2" id="KW-0963">Cytoplasm</keyword>
<evidence type="ECO:0000256" key="2">
    <source>
        <dbReference type="ARBA" id="ARBA00022490"/>
    </source>
</evidence>
<protein>
    <recommendedName>
        <fullName evidence="4">CSD domain-containing protein</fullName>
    </recommendedName>
</protein>
<feature type="region of interest" description="Disordered" evidence="3">
    <location>
        <begin position="266"/>
        <end position="289"/>
    </location>
</feature>
<dbReference type="Gene3D" id="2.40.50.140">
    <property type="entry name" value="Nucleic acid-binding proteins"/>
    <property type="match status" value="1"/>
</dbReference>
<dbReference type="InterPro" id="IPR012340">
    <property type="entry name" value="NA-bd_OB-fold"/>
</dbReference>
<dbReference type="InterPro" id="IPR051373">
    <property type="entry name" value="Lin-28_RNA-binding"/>
</dbReference>
<dbReference type="PANTHER" id="PTHR46109:SF1">
    <property type="entry name" value="PROTEIN LIN-28 HOMOLOG"/>
    <property type="match status" value="1"/>
</dbReference>
<dbReference type="Proteomes" id="UP000053890">
    <property type="component" value="Unassembled WGS sequence"/>
</dbReference>
<organism evidence="5 6">
    <name type="scientific">Rhodotorula graminis (strain WP1)</name>
    <dbReference type="NCBI Taxonomy" id="578459"/>
    <lineage>
        <taxon>Eukaryota</taxon>
        <taxon>Fungi</taxon>
        <taxon>Dikarya</taxon>
        <taxon>Basidiomycota</taxon>
        <taxon>Pucciniomycotina</taxon>
        <taxon>Microbotryomycetes</taxon>
        <taxon>Sporidiobolales</taxon>
        <taxon>Sporidiobolaceae</taxon>
        <taxon>Rhodotorula</taxon>
    </lineage>
</organism>
<proteinExistence type="predicted"/>
<keyword evidence="6" id="KW-1185">Reference proteome</keyword>
<dbReference type="Pfam" id="PF00313">
    <property type="entry name" value="CSD"/>
    <property type="match status" value="1"/>
</dbReference>
<dbReference type="OrthoDB" id="422005at2759"/>
<dbReference type="SUPFAM" id="SSF50249">
    <property type="entry name" value="Nucleic acid-binding proteins"/>
    <property type="match status" value="1"/>
</dbReference>
<comment type="subcellular location">
    <subcellularLocation>
        <location evidence="1">Cytoplasm</location>
    </subcellularLocation>
</comment>
<dbReference type="RefSeq" id="XP_018273949.1">
    <property type="nucleotide sequence ID" value="XM_018413711.1"/>
</dbReference>
<dbReference type="GO" id="GO:0005737">
    <property type="term" value="C:cytoplasm"/>
    <property type="evidence" value="ECO:0007669"/>
    <property type="project" value="UniProtKB-SubCell"/>
</dbReference>
<dbReference type="InterPro" id="IPR011129">
    <property type="entry name" value="CSD"/>
</dbReference>
<evidence type="ECO:0000256" key="3">
    <source>
        <dbReference type="SAM" id="MobiDB-lite"/>
    </source>
</evidence>
<dbReference type="GeneID" id="28974160"/>
<feature type="compositionally biased region" description="Low complexity" evidence="3">
    <location>
        <begin position="97"/>
        <end position="116"/>
    </location>
</feature>
<dbReference type="PANTHER" id="PTHR46109">
    <property type="entry name" value="PROTEIN LIN-28"/>
    <property type="match status" value="1"/>
</dbReference>
<dbReference type="PROSITE" id="PS51857">
    <property type="entry name" value="CSD_2"/>
    <property type="match status" value="1"/>
</dbReference>
<gene>
    <name evidence="5" type="ORF">RHOBADRAFT_40444</name>
</gene>
<dbReference type="AlphaFoldDB" id="A0A194SBS4"/>
<feature type="region of interest" description="Disordered" evidence="3">
    <location>
        <begin position="1"/>
        <end position="126"/>
    </location>
</feature>
<reference evidence="5 6" key="1">
    <citation type="journal article" date="2015" name="Front. Microbiol.">
        <title>Genome sequence of the plant growth promoting endophytic yeast Rhodotorula graminis WP1.</title>
        <authorList>
            <person name="Firrincieli A."/>
            <person name="Otillar R."/>
            <person name="Salamov A."/>
            <person name="Schmutz J."/>
            <person name="Khan Z."/>
            <person name="Redman R.S."/>
            <person name="Fleck N.D."/>
            <person name="Lindquist E."/>
            <person name="Grigoriev I.V."/>
            <person name="Doty S.L."/>
        </authorList>
    </citation>
    <scope>NUCLEOTIDE SEQUENCE [LARGE SCALE GENOMIC DNA]</scope>
    <source>
        <strain evidence="5 6">WP1</strain>
    </source>
</reference>
<feature type="compositionally biased region" description="Polar residues" evidence="3">
    <location>
        <begin position="271"/>
        <end position="283"/>
    </location>
</feature>
<name>A0A194SBS4_RHOGW</name>
<feature type="domain" description="CSD" evidence="4">
    <location>
        <begin position="326"/>
        <end position="395"/>
    </location>
</feature>
<dbReference type="GO" id="GO:0003729">
    <property type="term" value="F:mRNA binding"/>
    <property type="evidence" value="ECO:0007669"/>
    <property type="project" value="TreeGrafter"/>
</dbReference>
<feature type="compositionally biased region" description="Low complexity" evidence="3">
    <location>
        <begin position="1"/>
        <end position="22"/>
    </location>
</feature>
<feature type="region of interest" description="Disordered" evidence="3">
    <location>
        <begin position="436"/>
        <end position="484"/>
    </location>
</feature>
<evidence type="ECO:0000313" key="5">
    <source>
        <dbReference type="EMBL" id="KPV77900.1"/>
    </source>
</evidence>
<dbReference type="GO" id="GO:0005634">
    <property type="term" value="C:nucleus"/>
    <property type="evidence" value="ECO:0007669"/>
    <property type="project" value="TreeGrafter"/>
</dbReference>
<evidence type="ECO:0000259" key="4">
    <source>
        <dbReference type="PROSITE" id="PS51857"/>
    </source>
</evidence>
<dbReference type="SMART" id="SM00357">
    <property type="entry name" value="CSP"/>
    <property type="match status" value="1"/>
</dbReference>
<evidence type="ECO:0000313" key="6">
    <source>
        <dbReference type="Proteomes" id="UP000053890"/>
    </source>
</evidence>
<evidence type="ECO:0000256" key="1">
    <source>
        <dbReference type="ARBA" id="ARBA00004496"/>
    </source>
</evidence>
<accession>A0A194SBS4</accession>